<reference evidence="2 3" key="1">
    <citation type="journal article" date="2020" name="Cell">
        <title>Large-Scale Comparative Analyses of Tick Genomes Elucidate Their Genetic Diversity and Vector Capacities.</title>
        <authorList>
            <consortium name="Tick Genome and Microbiome Consortium (TIGMIC)"/>
            <person name="Jia N."/>
            <person name="Wang J."/>
            <person name="Shi W."/>
            <person name="Du L."/>
            <person name="Sun Y."/>
            <person name="Zhan W."/>
            <person name="Jiang J.F."/>
            <person name="Wang Q."/>
            <person name="Zhang B."/>
            <person name="Ji P."/>
            <person name="Bell-Sakyi L."/>
            <person name="Cui X.M."/>
            <person name="Yuan T.T."/>
            <person name="Jiang B.G."/>
            <person name="Yang W.F."/>
            <person name="Lam T.T."/>
            <person name="Chang Q.C."/>
            <person name="Ding S.J."/>
            <person name="Wang X.J."/>
            <person name="Zhu J.G."/>
            <person name="Ruan X.D."/>
            <person name="Zhao L."/>
            <person name="Wei J.T."/>
            <person name="Ye R.Z."/>
            <person name="Que T.C."/>
            <person name="Du C.H."/>
            <person name="Zhou Y.H."/>
            <person name="Cheng J.X."/>
            <person name="Dai P.F."/>
            <person name="Guo W.B."/>
            <person name="Han X.H."/>
            <person name="Huang E.J."/>
            <person name="Li L.F."/>
            <person name="Wei W."/>
            <person name="Gao Y.C."/>
            <person name="Liu J.Z."/>
            <person name="Shao H.Z."/>
            <person name="Wang X."/>
            <person name="Wang C.C."/>
            <person name="Yang T.C."/>
            <person name="Huo Q.B."/>
            <person name="Li W."/>
            <person name="Chen H.Y."/>
            <person name="Chen S.E."/>
            <person name="Zhou L.G."/>
            <person name="Ni X.B."/>
            <person name="Tian J.H."/>
            <person name="Sheng Y."/>
            <person name="Liu T."/>
            <person name="Pan Y.S."/>
            <person name="Xia L.Y."/>
            <person name="Li J."/>
            <person name="Zhao F."/>
            <person name="Cao W.C."/>
        </authorList>
    </citation>
    <scope>NUCLEOTIDE SEQUENCE [LARGE SCALE GENOMIC DNA]</scope>
    <source>
        <strain evidence="2">HaeL-2018</strain>
    </source>
</reference>
<organism evidence="2 3">
    <name type="scientific">Haemaphysalis longicornis</name>
    <name type="common">Bush tick</name>
    <dbReference type="NCBI Taxonomy" id="44386"/>
    <lineage>
        <taxon>Eukaryota</taxon>
        <taxon>Metazoa</taxon>
        <taxon>Ecdysozoa</taxon>
        <taxon>Arthropoda</taxon>
        <taxon>Chelicerata</taxon>
        <taxon>Arachnida</taxon>
        <taxon>Acari</taxon>
        <taxon>Parasitiformes</taxon>
        <taxon>Ixodida</taxon>
        <taxon>Ixodoidea</taxon>
        <taxon>Ixodidae</taxon>
        <taxon>Haemaphysalinae</taxon>
        <taxon>Haemaphysalis</taxon>
    </lineage>
</organism>
<protein>
    <submittedName>
        <fullName evidence="2">Uncharacterized protein</fullName>
    </submittedName>
</protein>
<name>A0A9J6GYT3_HAELO</name>
<evidence type="ECO:0000256" key="1">
    <source>
        <dbReference type="SAM" id="MobiDB-lite"/>
    </source>
</evidence>
<dbReference type="OrthoDB" id="6509940at2759"/>
<evidence type="ECO:0000313" key="3">
    <source>
        <dbReference type="Proteomes" id="UP000821853"/>
    </source>
</evidence>
<dbReference type="VEuPathDB" id="VectorBase:HLOH_059050"/>
<gene>
    <name evidence="2" type="ORF">HPB48_004261</name>
</gene>
<dbReference type="Proteomes" id="UP000821853">
    <property type="component" value="Chromosome 8"/>
</dbReference>
<evidence type="ECO:0000313" key="2">
    <source>
        <dbReference type="EMBL" id="KAH9379548.1"/>
    </source>
</evidence>
<accession>A0A9J6GYT3</accession>
<proteinExistence type="predicted"/>
<keyword evidence="3" id="KW-1185">Reference proteome</keyword>
<sequence>MCLLSHLQTRRCACRREAVMYSRGDSEKSAEWPSDATAVRQRFREVEDAAWQLALTDKETLSFYGQHKNFIKAVLLLEQVFDETATCVLCRACGNSDETIEHLVLQSDALGEPVSQTALAIALRFEDSEDPKRRDGWKRAVRRGDADVAQLKDPKDPKATRIRGSPRANQPEAAWPLLITEFDKNRQLSAQTSVTEARRDLL</sequence>
<comment type="caution">
    <text evidence="2">The sequence shown here is derived from an EMBL/GenBank/DDBJ whole genome shotgun (WGS) entry which is preliminary data.</text>
</comment>
<feature type="region of interest" description="Disordered" evidence="1">
    <location>
        <begin position="151"/>
        <end position="173"/>
    </location>
</feature>
<dbReference type="EMBL" id="JABSTR010000010">
    <property type="protein sequence ID" value="KAH9379548.1"/>
    <property type="molecule type" value="Genomic_DNA"/>
</dbReference>
<dbReference type="AlphaFoldDB" id="A0A9J6GYT3"/>